<evidence type="ECO:0008006" key="4">
    <source>
        <dbReference type="Google" id="ProtNLM"/>
    </source>
</evidence>
<evidence type="ECO:0000256" key="1">
    <source>
        <dbReference type="SAM" id="SignalP"/>
    </source>
</evidence>
<dbReference type="Proteomes" id="UP000184212">
    <property type="component" value="Unassembled WGS sequence"/>
</dbReference>
<proteinExistence type="predicted"/>
<reference evidence="2 3" key="1">
    <citation type="submission" date="2016-11" db="EMBL/GenBank/DDBJ databases">
        <authorList>
            <person name="Jaros S."/>
            <person name="Januszkiewicz K."/>
            <person name="Wedrychowicz H."/>
        </authorList>
    </citation>
    <scope>NUCLEOTIDE SEQUENCE [LARGE SCALE GENOMIC DNA]</scope>
    <source>
        <strain evidence="2 3">DSM 24574</strain>
    </source>
</reference>
<dbReference type="OrthoDB" id="9814627at2"/>
<name>A0A1M5JJX2_9BACT</name>
<dbReference type="EMBL" id="FQWQ01000001">
    <property type="protein sequence ID" value="SHG40695.1"/>
    <property type="molecule type" value="Genomic_DNA"/>
</dbReference>
<evidence type="ECO:0000313" key="3">
    <source>
        <dbReference type="Proteomes" id="UP000184212"/>
    </source>
</evidence>
<organism evidence="2 3">
    <name type="scientific">Chryseolinea serpens</name>
    <dbReference type="NCBI Taxonomy" id="947013"/>
    <lineage>
        <taxon>Bacteria</taxon>
        <taxon>Pseudomonadati</taxon>
        <taxon>Bacteroidota</taxon>
        <taxon>Cytophagia</taxon>
        <taxon>Cytophagales</taxon>
        <taxon>Fulvivirgaceae</taxon>
        <taxon>Chryseolinea</taxon>
    </lineage>
</organism>
<accession>A0A1M5JJX2</accession>
<dbReference type="RefSeq" id="WP_073129831.1">
    <property type="nucleotide sequence ID" value="NZ_FQWQ01000001.1"/>
</dbReference>
<feature type="signal peptide" evidence="1">
    <location>
        <begin position="1"/>
        <end position="22"/>
    </location>
</feature>
<keyword evidence="3" id="KW-1185">Reference proteome</keyword>
<protein>
    <recommendedName>
        <fullName evidence="4">YD repeat-containing protein</fullName>
    </recommendedName>
</protein>
<feature type="chain" id="PRO_5012567518" description="YD repeat-containing protein" evidence="1">
    <location>
        <begin position="23"/>
        <end position="1427"/>
    </location>
</feature>
<sequence>MKISAIVITVCLYVVPCTSNHAQDNQQPMLSANPNDVGSLQNSINLFTGQAGFPMTLASLPGRGGLNPQLTILYNSAGVKQQVGTWNRDAPTGTVGLGWYLDFTHIVADHQNTGTRHDDTFYLSESGSLNKLVCTDADQHTPKKNYRTYVLETHQPWIILYYYNDEKWVITKDNGYKSVFGDNKRSKADGTVQYMVRWGNWMGDSNVQAGQLPLAYAWNLSTVENLWGDKLTYYYTNIEERVGASTGKYHTRASALRKIVGPTGNSIELKYQDKLCEQCSAPYAFRNPAVKREYQDPHVEAAEPDAYQEKYESRYLSSVATYDEKKALLYTIKLDYDFIYGKEGVGEFYKRLLTKIQKTNANGEQVPATVFGYHREGDARGYLSHVDNSIGGVISYNYQLKSNILGGFVYSNGKYTIPGVSLKPVNGLSKRDLTIKPPAPTAGKSIGFADLQVGSDYVVVIWRELNDAGNIYDAQGYLYIYQWEGEWVEYNMGRIGAYDVSDDLNRFKALFTLQPDFFAFVKRSENSDGSFGDCNRKDLFVFRKSKTGWEKFKFENIDLPYYFFHKKCDEGYWASETFLFSGNRYIALGSRASRGFTTYTWNGSMWVMEDHETSFTAIDNALSGENNYIIYHNNDENPNGKDLTTIWYLTEDLEWVRNVFPTNFRFASGKAKRDADGTDRSFWYNAPALSLCMADDNPEYAYQWDDNYNITKRIELFTTYKESDPVFLNDKGRVLCNVGYIGAFNGSNFVTNPFGRNHHTNKTFFTPQGIVYGGKFFLPDFPWFVHTEFDPNTNTWTKNEGQTPVFAGLSSAVLLGGAILYREPDGSWLNIAEFPTEGRSGSDVNTVGPNVFTESIPLDLSTSDIPGSTVIHYLKNGRDQAYTIPYLMDDVVHIWEDGWKDKHFGGYNIYVAFDRTNPTKERSKALYLFRLSDDQITGGHESLVVSSITVNDGYLDFKKSFSYNTASAVMSANGAYPTFNQVDVINGSLDPAKRPHGFTRHYYYNRKDLKSGKYTNVPEAQDETFGGQIVGTPYLTEVYDDVGTKLQSSTTFYSRYENNIFRNTASGPVWIGISSFLRPVKTISTAYYPDHSTFTTAAITVYDAQTGLVSSTKQYNGEATWMGSETIYAYYKDVYPAPPNESPATAKNILSEIVGTVNRVDGNTISSTATLWQTTGVPQPTRSYVWRGSGDESFTHYDGTDPGPDWRLTNKVTLRDAVGNILESFNFKNTPEAAAYDDLKRNPILNASHAAYDQVAYTGFEPGQNKGWTFDPAALNAAASRVFTGSKSLKGKPATSATLPVGTYELYFWYRDGAVTTSTSGGSVVSETDVLQRLGWTQRKVVVNLATPGTIQVAPAGYLDELRLHPPGAYMTTIAYNSKEQKVAETGPSMITTYYYYDRLDRQHYITDDNKNIVKHYLYGFKKSPTD</sequence>
<gene>
    <name evidence="2" type="ORF">SAMN04488109_0101</name>
</gene>
<dbReference type="STRING" id="947013.SAMN04488109_0101"/>
<keyword evidence="1" id="KW-0732">Signal</keyword>
<evidence type="ECO:0000313" key="2">
    <source>
        <dbReference type="EMBL" id="SHG40695.1"/>
    </source>
</evidence>